<feature type="domain" description="Hedgehog protein Hint" evidence="2">
    <location>
        <begin position="162"/>
        <end position="343"/>
    </location>
</feature>
<keyword evidence="4" id="KW-1185">Reference proteome</keyword>
<keyword evidence="1" id="KW-0732">Signal</keyword>
<dbReference type="Proteomes" id="UP000218209">
    <property type="component" value="Unassembled WGS sequence"/>
</dbReference>
<feature type="signal peptide" evidence="1">
    <location>
        <begin position="1"/>
        <end position="34"/>
    </location>
</feature>
<dbReference type="EMBL" id="KV919003">
    <property type="protein sequence ID" value="OSX73316.1"/>
    <property type="molecule type" value="Genomic_DNA"/>
</dbReference>
<dbReference type="SUPFAM" id="SSF51294">
    <property type="entry name" value="Hedgehog/intein (Hint) domain"/>
    <property type="match status" value="1"/>
</dbReference>
<sequence>MAPTCVRRRRHVAATRKAAALFLLGAATFGAAAAAAAVAPPPPTSVPAAARRATVDPHRPEPLPYMLPSEIAALPPLRRIFESTTRPGELRAESTDDWACTLTYDWPPGAPVDAAAPSGQHKERAVAVVGDSVCTCFLPYEYSEHTQRDVGCARIHASRAARGERQCFPAAARVALAGRGEGVRVDALALGDRLAVAATAGGAASGSPLIGWSHHDAAAVSRVVVITYKLAHGDGSRVNASAAPGPSSDPTSRTLRASRGHYLYAFAGDLVPADDVAVGDSLAAADGSPARVVAVSTALDVGLYNPHPAAGELIVDGLRVSAYTTAVPPPIAHAVLAPVRAAAAAGVVDPLGRLWAAAASITRRVQGVGAWLTATGREAARLAPARRTREEL</sequence>
<evidence type="ECO:0000256" key="1">
    <source>
        <dbReference type="SAM" id="SignalP"/>
    </source>
</evidence>
<evidence type="ECO:0000313" key="3">
    <source>
        <dbReference type="EMBL" id="OSX73316.1"/>
    </source>
</evidence>
<dbReference type="PANTHER" id="PTHR11889:SF31">
    <property type="entry name" value="PROTEIN HEDGEHOG"/>
    <property type="match status" value="1"/>
</dbReference>
<dbReference type="Gene3D" id="2.170.16.10">
    <property type="entry name" value="Hedgehog/Intein (Hint) domain"/>
    <property type="match status" value="1"/>
</dbReference>
<dbReference type="GO" id="GO:0016540">
    <property type="term" value="P:protein autoprocessing"/>
    <property type="evidence" value="ECO:0007669"/>
    <property type="project" value="InterPro"/>
</dbReference>
<evidence type="ECO:0000259" key="2">
    <source>
        <dbReference type="Pfam" id="PF01079"/>
    </source>
</evidence>
<reference evidence="3 4" key="1">
    <citation type="submission" date="2017-03" db="EMBL/GenBank/DDBJ databases">
        <title>WGS assembly of Porphyra umbilicalis.</title>
        <authorList>
            <person name="Brawley S.H."/>
            <person name="Blouin N.A."/>
            <person name="Ficko-Blean E."/>
            <person name="Wheeler G.L."/>
            <person name="Lohr M."/>
            <person name="Goodson H.V."/>
            <person name="Jenkins J.W."/>
            <person name="Blaby-Haas C.E."/>
            <person name="Helliwell K.E."/>
            <person name="Chan C."/>
            <person name="Marriage T."/>
            <person name="Bhattacharya D."/>
            <person name="Klein A.S."/>
            <person name="Badis Y."/>
            <person name="Brodie J."/>
            <person name="Cao Y."/>
            <person name="Collen J."/>
            <person name="Dittami S.M."/>
            <person name="Gachon C.M."/>
            <person name="Green B.R."/>
            <person name="Karpowicz S."/>
            <person name="Kim J.W."/>
            <person name="Kudahl U."/>
            <person name="Lin S."/>
            <person name="Michel G."/>
            <person name="Mittag M."/>
            <person name="Olson B.J."/>
            <person name="Pangilinan J."/>
            <person name="Peng Y."/>
            <person name="Qiu H."/>
            <person name="Shu S."/>
            <person name="Singer J.T."/>
            <person name="Smith A.G."/>
            <person name="Sprecher B.N."/>
            <person name="Wagner V."/>
            <person name="Wang W."/>
            <person name="Wang Z.-Y."/>
            <person name="Yan J."/>
            <person name="Yarish C."/>
            <person name="Zoeuner-Riek S."/>
            <person name="Zhuang Y."/>
            <person name="Zou Y."/>
            <person name="Lindquist E.A."/>
            <person name="Grimwood J."/>
            <person name="Barry K."/>
            <person name="Rokhsar D.S."/>
            <person name="Schmutz J."/>
            <person name="Stiller J.W."/>
            <person name="Grossman A.R."/>
            <person name="Prochnik S.E."/>
        </authorList>
    </citation>
    <scope>NUCLEOTIDE SEQUENCE [LARGE SCALE GENOMIC DNA]</scope>
    <source>
        <strain evidence="3">4086291</strain>
    </source>
</reference>
<name>A0A1X6NXT8_PORUM</name>
<protein>
    <recommendedName>
        <fullName evidence="2">Hedgehog protein Hint domain-containing protein</fullName>
    </recommendedName>
</protein>
<dbReference type="InterPro" id="IPR050387">
    <property type="entry name" value="Hedgehog_Signaling"/>
</dbReference>
<organism evidence="3 4">
    <name type="scientific">Porphyra umbilicalis</name>
    <name type="common">Purple laver</name>
    <name type="synonym">Red alga</name>
    <dbReference type="NCBI Taxonomy" id="2786"/>
    <lineage>
        <taxon>Eukaryota</taxon>
        <taxon>Rhodophyta</taxon>
        <taxon>Bangiophyceae</taxon>
        <taxon>Bangiales</taxon>
        <taxon>Bangiaceae</taxon>
        <taxon>Porphyra</taxon>
    </lineage>
</organism>
<dbReference type="Pfam" id="PF01079">
    <property type="entry name" value="Hint"/>
    <property type="match status" value="1"/>
</dbReference>
<gene>
    <name evidence="3" type="ORF">BU14_0357s0009</name>
</gene>
<dbReference type="AlphaFoldDB" id="A0A1X6NXT8"/>
<feature type="chain" id="PRO_5012281673" description="Hedgehog protein Hint domain-containing protein" evidence="1">
    <location>
        <begin position="35"/>
        <end position="392"/>
    </location>
</feature>
<dbReference type="InterPro" id="IPR001767">
    <property type="entry name" value="Hedgehog_Hint"/>
</dbReference>
<accession>A0A1X6NXT8</accession>
<proteinExistence type="predicted"/>
<dbReference type="InterPro" id="IPR036844">
    <property type="entry name" value="Hint_dom_sf"/>
</dbReference>
<evidence type="ECO:0000313" key="4">
    <source>
        <dbReference type="Proteomes" id="UP000218209"/>
    </source>
</evidence>
<dbReference type="PANTHER" id="PTHR11889">
    <property type="entry name" value="HEDGEHOG"/>
    <property type="match status" value="1"/>
</dbReference>